<dbReference type="AlphaFoldDB" id="A0AAV5S787"/>
<evidence type="ECO:0000256" key="6">
    <source>
        <dbReference type="ARBA" id="ARBA00030030"/>
    </source>
</evidence>
<feature type="compositionally biased region" description="Low complexity" evidence="7">
    <location>
        <begin position="1"/>
        <end position="13"/>
    </location>
</feature>
<evidence type="ECO:0000256" key="3">
    <source>
        <dbReference type="ARBA" id="ARBA00023239"/>
    </source>
</evidence>
<evidence type="ECO:0000256" key="1">
    <source>
        <dbReference type="ARBA" id="ARBA00022722"/>
    </source>
</evidence>
<keyword evidence="3" id="KW-0456">Lyase</keyword>
<comment type="caution">
    <text evidence="8">The sequence shown here is derived from an EMBL/GenBank/DDBJ whole genome shotgun (WGS) entry which is preliminary data.</text>
</comment>
<evidence type="ECO:0000256" key="2">
    <source>
        <dbReference type="ARBA" id="ARBA00022801"/>
    </source>
</evidence>
<dbReference type="InterPro" id="IPR027521">
    <property type="entry name" value="Usb1"/>
</dbReference>
<dbReference type="GO" id="GO:0034477">
    <property type="term" value="P:U6 snRNA 3'-end processing"/>
    <property type="evidence" value="ECO:0007669"/>
    <property type="project" value="InterPro"/>
</dbReference>
<evidence type="ECO:0000313" key="9">
    <source>
        <dbReference type="Proteomes" id="UP001377567"/>
    </source>
</evidence>
<dbReference type="Gene3D" id="3.90.1140.10">
    <property type="entry name" value="Cyclic phosphodiesterase"/>
    <property type="match status" value="1"/>
</dbReference>
<evidence type="ECO:0000313" key="8">
    <source>
        <dbReference type="EMBL" id="GMM59136.1"/>
    </source>
</evidence>
<dbReference type="PANTHER" id="PTHR13522">
    <property type="entry name" value="U6 SNRNA PHOSPHODIESTERASE 1"/>
    <property type="match status" value="1"/>
</dbReference>
<evidence type="ECO:0000256" key="7">
    <source>
        <dbReference type="SAM" id="MobiDB-lite"/>
    </source>
</evidence>
<dbReference type="PANTHER" id="PTHR13522:SF3">
    <property type="entry name" value="U6 SNRNA PHOSPHODIESTERASE 1"/>
    <property type="match status" value="1"/>
</dbReference>
<dbReference type="GO" id="GO:0005634">
    <property type="term" value="C:nucleus"/>
    <property type="evidence" value="ECO:0007669"/>
    <property type="project" value="TreeGrafter"/>
</dbReference>
<proteinExistence type="predicted"/>
<protein>
    <recommendedName>
        <fullName evidence="5">U6 snRNA phosphodiesterase 1</fullName>
    </recommendedName>
    <alternativeName>
        <fullName evidence="6">3'-5' RNA exonuclease USB1</fullName>
    </alternativeName>
</protein>
<organism evidence="8 9">
    <name type="scientific">Maudiozyma humilis</name>
    <name type="common">Sour dough yeast</name>
    <name type="synonym">Kazachstania humilis</name>
    <dbReference type="NCBI Taxonomy" id="51915"/>
    <lineage>
        <taxon>Eukaryota</taxon>
        <taxon>Fungi</taxon>
        <taxon>Dikarya</taxon>
        <taxon>Ascomycota</taxon>
        <taxon>Saccharomycotina</taxon>
        <taxon>Saccharomycetes</taxon>
        <taxon>Saccharomycetales</taxon>
        <taxon>Saccharomycetaceae</taxon>
        <taxon>Maudiozyma</taxon>
    </lineage>
</organism>
<name>A0AAV5S787_MAUHU</name>
<dbReference type="GO" id="GO:0016829">
    <property type="term" value="F:lyase activity"/>
    <property type="evidence" value="ECO:0007669"/>
    <property type="project" value="UniProtKB-KW"/>
</dbReference>
<gene>
    <name evidence="8" type="ORF">DAKH74_057530</name>
</gene>
<reference evidence="8 9" key="1">
    <citation type="journal article" date="2023" name="Elife">
        <title>Identification of key yeast species and microbe-microbe interactions impacting larval growth of Drosophila in the wild.</title>
        <authorList>
            <person name="Mure A."/>
            <person name="Sugiura Y."/>
            <person name="Maeda R."/>
            <person name="Honda K."/>
            <person name="Sakurai N."/>
            <person name="Takahashi Y."/>
            <person name="Watada M."/>
            <person name="Katoh T."/>
            <person name="Gotoh A."/>
            <person name="Gotoh Y."/>
            <person name="Taniguchi I."/>
            <person name="Nakamura K."/>
            <person name="Hayashi T."/>
            <person name="Katayama T."/>
            <person name="Uemura T."/>
            <person name="Hattori Y."/>
        </authorList>
    </citation>
    <scope>NUCLEOTIDE SEQUENCE [LARGE SCALE GENOMIC DNA]</scope>
    <source>
        <strain evidence="8 9">KH-74</strain>
    </source>
</reference>
<keyword evidence="4" id="KW-0539">Nucleus</keyword>
<keyword evidence="1" id="KW-0540">Nuclease</keyword>
<sequence>MDLVKQAYASSSESENEQEEQSSGAETLPPIPSAVLDKFNIAPSVRNDSMKTSSFRHWVTFAYIEWRLAQKERASLDRLLSKCNSTIQKHTSQEVRFTPTYWSDLGSPRPLHISLCTNIVFKQAETRETFFKNVETAVEQSDSKPFKVIVFPRPRVIRSLTNSGHFFLTLPIDTCDTETSIAQLIRIIRDSHRDLDATVNFPFDESAIHVSIGSLNASPESVNTAALNEALASHLTPEIPDFSFKATNIKMDRNRETLSVRFPEV</sequence>
<accession>A0AAV5S787</accession>
<dbReference type="Pfam" id="PF09749">
    <property type="entry name" value="HVSL"/>
    <property type="match status" value="1"/>
</dbReference>
<dbReference type="Proteomes" id="UP001377567">
    <property type="component" value="Unassembled WGS sequence"/>
</dbReference>
<keyword evidence="9" id="KW-1185">Reference proteome</keyword>
<dbReference type="EMBL" id="BTGD01000025">
    <property type="protein sequence ID" value="GMM59136.1"/>
    <property type="molecule type" value="Genomic_DNA"/>
</dbReference>
<keyword evidence="2 8" id="KW-0378">Hydrolase</keyword>
<evidence type="ECO:0000256" key="4">
    <source>
        <dbReference type="ARBA" id="ARBA00023242"/>
    </source>
</evidence>
<feature type="region of interest" description="Disordered" evidence="7">
    <location>
        <begin position="1"/>
        <end position="31"/>
    </location>
</feature>
<evidence type="ECO:0000256" key="5">
    <source>
        <dbReference type="ARBA" id="ARBA00029543"/>
    </source>
</evidence>
<dbReference type="GO" id="GO:0000175">
    <property type="term" value="F:3'-5'-RNA exonuclease activity"/>
    <property type="evidence" value="ECO:0007669"/>
    <property type="project" value="TreeGrafter"/>
</dbReference>